<proteinExistence type="predicted"/>
<evidence type="ECO:0000313" key="1">
    <source>
        <dbReference type="EMBL" id="GMH91588.1"/>
    </source>
</evidence>
<evidence type="ECO:0008006" key="3">
    <source>
        <dbReference type="Google" id="ProtNLM"/>
    </source>
</evidence>
<dbReference type="SUPFAM" id="SSF48452">
    <property type="entry name" value="TPR-like"/>
    <property type="match status" value="1"/>
</dbReference>
<name>A0A9W7EVQ8_9STRA</name>
<comment type="caution">
    <text evidence="1">The sequence shown here is derived from an EMBL/GenBank/DDBJ whole genome shotgun (WGS) entry which is preliminary data.</text>
</comment>
<reference evidence="2" key="1">
    <citation type="journal article" date="2023" name="Commun. Biol.">
        <title>Genome analysis of Parmales, the sister group of diatoms, reveals the evolutionary specialization of diatoms from phago-mixotrophs to photoautotrophs.</title>
        <authorList>
            <person name="Ban H."/>
            <person name="Sato S."/>
            <person name="Yoshikawa S."/>
            <person name="Yamada K."/>
            <person name="Nakamura Y."/>
            <person name="Ichinomiya M."/>
            <person name="Sato N."/>
            <person name="Blanc-Mathieu R."/>
            <person name="Endo H."/>
            <person name="Kuwata A."/>
            <person name="Ogata H."/>
        </authorList>
    </citation>
    <scope>NUCLEOTIDE SEQUENCE [LARGE SCALE GENOMIC DNA]</scope>
    <source>
        <strain evidence="2">NIES 3699</strain>
    </source>
</reference>
<sequence>MAAERGVISEVEGGLRCVGDSWGRGGGRWRVAGMKKKKADPRKVEVLDACFALGRACNLVRDREDAKRYFKPAKEGYEEQLGPGSEKALQATYSLIMSTGISRGEKIEKYRALVEKMVGALGEENIVTLMTLNSLGSRLADNGECEEARKVYERCLAGQEKVLGGEHKQTLAIREYSRDMRRSLEKITKELRTVHGI</sequence>
<dbReference type="Proteomes" id="UP001165160">
    <property type="component" value="Unassembled WGS sequence"/>
</dbReference>
<dbReference type="InterPro" id="IPR011990">
    <property type="entry name" value="TPR-like_helical_dom_sf"/>
</dbReference>
<evidence type="ECO:0000313" key="2">
    <source>
        <dbReference type="Proteomes" id="UP001165160"/>
    </source>
</evidence>
<gene>
    <name evidence="1" type="ORF">TrVE_jg5539</name>
</gene>
<dbReference type="Pfam" id="PF13374">
    <property type="entry name" value="TPR_10"/>
    <property type="match status" value="1"/>
</dbReference>
<protein>
    <recommendedName>
        <fullName evidence="3">Kinesin light chain</fullName>
    </recommendedName>
</protein>
<dbReference type="EMBL" id="BRXX01000117">
    <property type="protein sequence ID" value="GMH91588.1"/>
    <property type="molecule type" value="Genomic_DNA"/>
</dbReference>
<keyword evidence="2" id="KW-1185">Reference proteome</keyword>
<accession>A0A9W7EVQ8</accession>
<dbReference type="AlphaFoldDB" id="A0A9W7EVQ8"/>
<dbReference type="Gene3D" id="1.25.40.10">
    <property type="entry name" value="Tetratricopeptide repeat domain"/>
    <property type="match status" value="1"/>
</dbReference>
<organism evidence="1 2">
    <name type="scientific">Triparma verrucosa</name>
    <dbReference type="NCBI Taxonomy" id="1606542"/>
    <lineage>
        <taxon>Eukaryota</taxon>
        <taxon>Sar</taxon>
        <taxon>Stramenopiles</taxon>
        <taxon>Ochrophyta</taxon>
        <taxon>Bolidophyceae</taxon>
        <taxon>Parmales</taxon>
        <taxon>Triparmaceae</taxon>
        <taxon>Triparma</taxon>
    </lineage>
</organism>